<gene>
    <name evidence="2" type="ORF">PM10SUCC1_31390</name>
</gene>
<keyword evidence="3" id="KW-1185">Reference proteome</keyword>
<dbReference type="AlphaFoldDB" id="A0A9W6GNY4"/>
<dbReference type="SUPFAM" id="SSF53756">
    <property type="entry name" value="UDP-Glycosyltransferase/glycogen phosphorylase"/>
    <property type="match status" value="2"/>
</dbReference>
<evidence type="ECO:0000313" key="2">
    <source>
        <dbReference type="EMBL" id="GLI57625.1"/>
    </source>
</evidence>
<dbReference type="CDD" id="cd03801">
    <property type="entry name" value="GT4_PimA-like"/>
    <property type="match status" value="1"/>
</dbReference>
<sequence>MNILYWHGYLLSGSGSNIYALNVVKDFARNNNVFLFSQERRDLKEFDEHWEYRSDMTLERKVMGERNRNKLINVKPYIGELLPVFVRDTYEDFQVKTFVDLTDEELEKYIELNVSVLKKFLEENEIDIIYCNHLAISPYILRKATEENKIPYVVVGHGSSLNYTIARDERYKKLSSEGLKNCRRIVFQSDYFFQRTLEVYGSGEMGDLVRERGAIIPCGINKEVFGRVLNREEMLSVIEREAMGGYSQRDSAYFRGLGQGGEDIGRISEEIRRRAAKVEGYSSTDSDLHLKIDSLDASPVISFVGRFIFSKGPHLFLMTLPYIFNKYPNARIFIIGSGKLRGALEVILGALKSRNLSFLLNFSQEGHEMEEGTTFGELSYFKRFIEELIEEQRMEEYLSMAAAMDIERVTFTGNLSHNLLPTMMSHSDLLVVPSIFPEAFGMIALEGMYMGNIPVTFDHSGLSEVVPFPENKVSFDGRAVANLTEKILKNCDEKISKENKEFFKNYAENFSYEKICEELIRISR</sequence>
<dbReference type="GO" id="GO:0016757">
    <property type="term" value="F:glycosyltransferase activity"/>
    <property type="evidence" value="ECO:0007669"/>
    <property type="project" value="InterPro"/>
</dbReference>
<name>A0A9W6GNY4_9FUSO</name>
<evidence type="ECO:0000259" key="1">
    <source>
        <dbReference type="Pfam" id="PF00534"/>
    </source>
</evidence>
<dbReference type="RefSeq" id="WP_281837304.1">
    <property type="nucleotide sequence ID" value="NZ_BSDY01000021.1"/>
</dbReference>
<comment type="caution">
    <text evidence="2">The sequence shown here is derived from an EMBL/GenBank/DDBJ whole genome shotgun (WGS) entry which is preliminary data.</text>
</comment>
<accession>A0A9W6GNY4</accession>
<dbReference type="Proteomes" id="UP001144471">
    <property type="component" value="Unassembled WGS sequence"/>
</dbReference>
<evidence type="ECO:0000313" key="3">
    <source>
        <dbReference type="Proteomes" id="UP001144471"/>
    </source>
</evidence>
<dbReference type="Pfam" id="PF00534">
    <property type="entry name" value="Glycos_transf_1"/>
    <property type="match status" value="1"/>
</dbReference>
<dbReference type="PANTHER" id="PTHR45947:SF3">
    <property type="entry name" value="SULFOQUINOVOSYL TRANSFERASE SQD2"/>
    <property type="match status" value="1"/>
</dbReference>
<feature type="domain" description="Glycosyl transferase family 1" evidence="1">
    <location>
        <begin position="399"/>
        <end position="506"/>
    </location>
</feature>
<organism evidence="2 3">
    <name type="scientific">Propionigenium maris DSM 9537</name>
    <dbReference type="NCBI Taxonomy" id="1123000"/>
    <lineage>
        <taxon>Bacteria</taxon>
        <taxon>Fusobacteriati</taxon>
        <taxon>Fusobacteriota</taxon>
        <taxon>Fusobacteriia</taxon>
        <taxon>Fusobacteriales</taxon>
        <taxon>Fusobacteriaceae</taxon>
        <taxon>Propionigenium</taxon>
    </lineage>
</organism>
<dbReference type="InterPro" id="IPR001296">
    <property type="entry name" value="Glyco_trans_1"/>
</dbReference>
<reference evidence="2" key="1">
    <citation type="submission" date="2022-12" db="EMBL/GenBank/DDBJ databases">
        <title>Reference genome sequencing for broad-spectrum identification of bacterial and archaeal isolates by mass spectrometry.</title>
        <authorList>
            <person name="Sekiguchi Y."/>
            <person name="Tourlousse D.M."/>
        </authorList>
    </citation>
    <scope>NUCLEOTIDE SEQUENCE</scope>
    <source>
        <strain evidence="2">10succ1</strain>
    </source>
</reference>
<protein>
    <recommendedName>
        <fullName evidence="1">Glycosyl transferase family 1 domain-containing protein</fullName>
    </recommendedName>
</protein>
<dbReference type="Gene3D" id="3.40.50.2000">
    <property type="entry name" value="Glycogen Phosphorylase B"/>
    <property type="match status" value="4"/>
</dbReference>
<dbReference type="EMBL" id="BSDY01000021">
    <property type="protein sequence ID" value="GLI57625.1"/>
    <property type="molecule type" value="Genomic_DNA"/>
</dbReference>
<dbReference type="InterPro" id="IPR050194">
    <property type="entry name" value="Glycosyltransferase_grp1"/>
</dbReference>
<dbReference type="PANTHER" id="PTHR45947">
    <property type="entry name" value="SULFOQUINOVOSYL TRANSFERASE SQD2"/>
    <property type="match status" value="1"/>
</dbReference>
<proteinExistence type="predicted"/>